<dbReference type="InterPro" id="IPR024412">
    <property type="entry name" value="Lsr2_dim_dom"/>
</dbReference>
<evidence type="ECO:0000313" key="3">
    <source>
        <dbReference type="EMBL" id="GDY29051.1"/>
    </source>
</evidence>
<feature type="compositionally biased region" description="Low complexity" evidence="1">
    <location>
        <begin position="102"/>
        <end position="116"/>
    </location>
</feature>
<keyword evidence="4" id="KW-1185">Reference proteome</keyword>
<accession>A0A4D4IXV2</accession>
<dbReference type="Pfam" id="PF11774">
    <property type="entry name" value="Lsr2"/>
    <property type="match status" value="1"/>
</dbReference>
<proteinExistence type="predicted"/>
<evidence type="ECO:0000256" key="1">
    <source>
        <dbReference type="SAM" id="MobiDB-lite"/>
    </source>
</evidence>
<feature type="compositionally biased region" description="Pro residues" evidence="1">
    <location>
        <begin position="133"/>
        <end position="146"/>
    </location>
</feature>
<dbReference type="RefSeq" id="WP_264081618.1">
    <property type="nucleotide sequence ID" value="NZ_BJFL01000002.1"/>
</dbReference>
<gene>
    <name evidence="3" type="ORF">GTS_06840</name>
</gene>
<evidence type="ECO:0000313" key="4">
    <source>
        <dbReference type="Proteomes" id="UP000298860"/>
    </source>
</evidence>
<name>A0A4D4IXV2_9PSEU</name>
<comment type="caution">
    <text evidence="3">The sequence shown here is derived from an EMBL/GenBank/DDBJ whole genome shotgun (WGS) entry which is preliminary data.</text>
</comment>
<feature type="domain" description="Lsr2 dimerization" evidence="2">
    <location>
        <begin position="1"/>
        <end position="56"/>
    </location>
</feature>
<dbReference type="EMBL" id="BJFL01000002">
    <property type="protein sequence ID" value="GDY29051.1"/>
    <property type="molecule type" value="Genomic_DNA"/>
</dbReference>
<organism evidence="3 4">
    <name type="scientific">Gandjariella thermophila</name>
    <dbReference type="NCBI Taxonomy" id="1931992"/>
    <lineage>
        <taxon>Bacteria</taxon>
        <taxon>Bacillati</taxon>
        <taxon>Actinomycetota</taxon>
        <taxon>Actinomycetes</taxon>
        <taxon>Pseudonocardiales</taxon>
        <taxon>Pseudonocardiaceae</taxon>
        <taxon>Gandjariella</taxon>
    </lineage>
</organism>
<protein>
    <submittedName>
        <fullName evidence="3">Lsr2 family protein</fullName>
    </submittedName>
</protein>
<dbReference type="AlphaFoldDB" id="A0A4D4IXV2"/>
<reference evidence="4" key="1">
    <citation type="submission" date="2019-04" db="EMBL/GenBank/DDBJ databases">
        <title>Draft genome sequence of Pseudonocardiaceae bacterium SL3-2-4.</title>
        <authorList>
            <person name="Ningsih F."/>
            <person name="Yokota A."/>
            <person name="Sakai Y."/>
            <person name="Nanatani K."/>
            <person name="Yabe S."/>
            <person name="Oetari A."/>
            <person name="Sjamsuridzal W."/>
        </authorList>
    </citation>
    <scope>NUCLEOTIDE SEQUENCE [LARGE SCALE GENOMIC DNA]</scope>
    <source>
        <strain evidence="4">SL3-2-4</strain>
    </source>
</reference>
<dbReference type="GO" id="GO:0003677">
    <property type="term" value="F:DNA binding"/>
    <property type="evidence" value="ECO:0007669"/>
    <property type="project" value="InterPro"/>
</dbReference>
<dbReference type="InterPro" id="IPR042261">
    <property type="entry name" value="Lsr2-like_dimerization"/>
</dbReference>
<dbReference type="Gene3D" id="3.30.60.230">
    <property type="entry name" value="Lsr2, dimerization domain"/>
    <property type="match status" value="1"/>
</dbReference>
<feature type="compositionally biased region" description="Basic and acidic residues" evidence="1">
    <location>
        <begin position="81"/>
        <end position="100"/>
    </location>
</feature>
<sequence length="146" mass="15632">MARQVSVQLVDDIDGSPAAETVDFGLDGVRYTIDLSRENAAQLRSVLAPYLRRARALQASAGGGKRRRRRAAADSTALIRDLAERARSQRRTEDATEPQRDGQAAGATGAAEEITGPVLPEPVTPAEPDARPVTPPLAPVFQPPQR</sequence>
<dbReference type="Proteomes" id="UP000298860">
    <property type="component" value="Unassembled WGS sequence"/>
</dbReference>
<feature type="region of interest" description="Disordered" evidence="1">
    <location>
        <begin position="57"/>
        <end position="146"/>
    </location>
</feature>
<evidence type="ECO:0000259" key="2">
    <source>
        <dbReference type="Pfam" id="PF11774"/>
    </source>
</evidence>